<keyword evidence="1" id="KW-0812">Transmembrane</keyword>
<dbReference type="Gene3D" id="2.60.40.680">
    <property type="match status" value="1"/>
</dbReference>
<dbReference type="Proteomes" id="UP000177152">
    <property type="component" value="Unassembled WGS sequence"/>
</dbReference>
<protein>
    <recommendedName>
        <fullName evidence="4">Cohesin domain-containing protein</fullName>
    </recommendedName>
</protein>
<accession>A0A1G2K8E9</accession>
<dbReference type="Pfam" id="PF00404">
    <property type="entry name" value="Dockerin_1"/>
    <property type="match status" value="1"/>
</dbReference>
<reference evidence="2 3" key="1">
    <citation type="journal article" date="2016" name="Nat. Commun.">
        <title>Thousands of microbial genomes shed light on interconnected biogeochemical processes in an aquifer system.</title>
        <authorList>
            <person name="Anantharaman K."/>
            <person name="Brown C.T."/>
            <person name="Hug L.A."/>
            <person name="Sharon I."/>
            <person name="Castelle C.J."/>
            <person name="Probst A.J."/>
            <person name="Thomas B.C."/>
            <person name="Singh A."/>
            <person name="Wilkins M.J."/>
            <person name="Karaoz U."/>
            <person name="Brodie E.L."/>
            <person name="Williams K.H."/>
            <person name="Hubbard S.S."/>
            <person name="Banfield J.F."/>
        </authorList>
    </citation>
    <scope>NUCLEOTIDE SEQUENCE [LARGE SCALE GENOMIC DNA]</scope>
</reference>
<organism evidence="2 3">
    <name type="scientific">Candidatus Sungbacteria bacterium RIFCSPHIGHO2_01_FULL_47_32</name>
    <dbReference type="NCBI Taxonomy" id="1802264"/>
    <lineage>
        <taxon>Bacteria</taxon>
        <taxon>Candidatus Sungiibacteriota</taxon>
    </lineage>
</organism>
<dbReference type="SUPFAM" id="SSF49384">
    <property type="entry name" value="Carbohydrate-binding domain"/>
    <property type="match status" value="1"/>
</dbReference>
<dbReference type="PROSITE" id="PS00018">
    <property type="entry name" value="EF_HAND_1"/>
    <property type="match status" value="1"/>
</dbReference>
<keyword evidence="1" id="KW-1133">Transmembrane helix</keyword>
<keyword evidence="1" id="KW-0472">Membrane</keyword>
<dbReference type="InterPro" id="IPR018247">
    <property type="entry name" value="EF_Hand_1_Ca_BS"/>
</dbReference>
<dbReference type="SUPFAM" id="SSF63446">
    <property type="entry name" value="Type I dockerin domain"/>
    <property type="match status" value="1"/>
</dbReference>
<gene>
    <name evidence="2" type="ORF">A2633_01895</name>
</gene>
<proteinExistence type="predicted"/>
<evidence type="ECO:0000313" key="3">
    <source>
        <dbReference type="Proteomes" id="UP000177152"/>
    </source>
</evidence>
<dbReference type="AlphaFoldDB" id="A0A1G2K8E9"/>
<dbReference type="GO" id="GO:0000272">
    <property type="term" value="P:polysaccharide catabolic process"/>
    <property type="evidence" value="ECO:0007669"/>
    <property type="project" value="InterPro"/>
</dbReference>
<evidence type="ECO:0008006" key="4">
    <source>
        <dbReference type="Google" id="ProtNLM"/>
    </source>
</evidence>
<dbReference type="GO" id="GO:0030246">
    <property type="term" value="F:carbohydrate binding"/>
    <property type="evidence" value="ECO:0007669"/>
    <property type="project" value="InterPro"/>
</dbReference>
<comment type="caution">
    <text evidence="2">The sequence shown here is derived from an EMBL/GenBank/DDBJ whole genome shotgun (WGS) entry which is preliminary data.</text>
</comment>
<feature type="transmembrane region" description="Helical" evidence="1">
    <location>
        <begin position="15"/>
        <end position="33"/>
    </location>
</feature>
<name>A0A1G2K8E9_9BACT</name>
<sequence>MERIKKHIKEHKHKYILGMPIFILIGLLGSAIIEQLAPPRTTLSLVTHAGEFTPDKPIVAEIRMKTPGSVNVVAGTLVFPADQLEVSSISKENSILNIWVEEPKFSNASGTISFAGGIISSTGFIGEGKILEITFNPKKEGSIRIDFIEASVLAHDGKGTPVLQEKIGTMYFVRTQKLPSPDVNGDWKITASDMRAVILSLGSSDLRYDLNGDGRVSWADVTIVFTLMMKG</sequence>
<dbReference type="GO" id="GO:0004553">
    <property type="term" value="F:hydrolase activity, hydrolyzing O-glycosyl compounds"/>
    <property type="evidence" value="ECO:0007669"/>
    <property type="project" value="InterPro"/>
</dbReference>
<dbReference type="EMBL" id="MHQC01000006">
    <property type="protein sequence ID" value="OGZ95709.1"/>
    <property type="molecule type" value="Genomic_DNA"/>
</dbReference>
<dbReference type="InterPro" id="IPR036439">
    <property type="entry name" value="Dockerin_dom_sf"/>
</dbReference>
<evidence type="ECO:0000256" key="1">
    <source>
        <dbReference type="SAM" id="Phobius"/>
    </source>
</evidence>
<dbReference type="Gene3D" id="1.10.1330.10">
    <property type="entry name" value="Dockerin domain"/>
    <property type="match status" value="1"/>
</dbReference>
<dbReference type="InterPro" id="IPR008965">
    <property type="entry name" value="CBM2/CBM3_carb-bd_dom_sf"/>
</dbReference>
<dbReference type="InterPro" id="IPR002105">
    <property type="entry name" value="Dockerin_1_rpt"/>
</dbReference>
<evidence type="ECO:0000313" key="2">
    <source>
        <dbReference type="EMBL" id="OGZ95709.1"/>
    </source>
</evidence>